<dbReference type="GO" id="GO:0003677">
    <property type="term" value="F:DNA binding"/>
    <property type="evidence" value="ECO:0007669"/>
    <property type="project" value="UniProtKB-KW"/>
</dbReference>
<evidence type="ECO:0000313" key="2">
    <source>
        <dbReference type="EMBL" id="MEW9623578.1"/>
    </source>
</evidence>
<feature type="domain" description="DNA topoisomerase type IA zn finger" evidence="1">
    <location>
        <begin position="11"/>
        <end position="46"/>
    </location>
</feature>
<evidence type="ECO:0000259" key="1">
    <source>
        <dbReference type="Pfam" id="PF01396"/>
    </source>
</evidence>
<accession>A0ABV3QMY1</accession>
<protein>
    <submittedName>
        <fullName evidence="2">Topoisomerase DNA-binding C4 zinc finger domain-containing protein</fullName>
    </submittedName>
</protein>
<dbReference type="SUPFAM" id="SSF57783">
    <property type="entry name" value="Zinc beta-ribbon"/>
    <property type="match status" value="1"/>
</dbReference>
<organism evidence="2 3">
    <name type="scientific">Rhodanobacter geophilus</name>
    <dbReference type="NCBI Taxonomy" id="3162488"/>
    <lineage>
        <taxon>Bacteria</taxon>
        <taxon>Pseudomonadati</taxon>
        <taxon>Pseudomonadota</taxon>
        <taxon>Gammaproteobacteria</taxon>
        <taxon>Lysobacterales</taxon>
        <taxon>Rhodanobacteraceae</taxon>
        <taxon>Rhodanobacter</taxon>
    </lineage>
</organism>
<gene>
    <name evidence="2" type="ORF">ABQJ56_05000</name>
</gene>
<sequence>MSAPAEASPACPKCGKEMMQRTNRRTNDHFWGCTGYPSCHGTRQLEEGAL</sequence>
<name>A0ABV3QMY1_9GAMM</name>
<dbReference type="EMBL" id="JBFOHL010000003">
    <property type="protein sequence ID" value="MEW9623578.1"/>
    <property type="molecule type" value="Genomic_DNA"/>
</dbReference>
<dbReference type="Proteomes" id="UP001556170">
    <property type="component" value="Unassembled WGS sequence"/>
</dbReference>
<keyword evidence="3" id="KW-1185">Reference proteome</keyword>
<dbReference type="InterPro" id="IPR013498">
    <property type="entry name" value="Topo_IA_Znf"/>
</dbReference>
<reference evidence="2 3" key="1">
    <citation type="submission" date="2024-06" db="EMBL/GenBank/DDBJ databases">
        <authorList>
            <person name="Woo H."/>
        </authorList>
    </citation>
    <scope>NUCLEOTIDE SEQUENCE [LARGE SCALE GENOMIC DNA]</scope>
    <source>
        <strain evidence="2 3">S2-g</strain>
    </source>
</reference>
<dbReference type="Pfam" id="PF01396">
    <property type="entry name" value="Zn_ribbon_Top1"/>
    <property type="match status" value="1"/>
</dbReference>
<proteinExistence type="predicted"/>
<evidence type="ECO:0000313" key="3">
    <source>
        <dbReference type="Proteomes" id="UP001556170"/>
    </source>
</evidence>
<comment type="caution">
    <text evidence="2">The sequence shown here is derived from an EMBL/GenBank/DDBJ whole genome shotgun (WGS) entry which is preliminary data.</text>
</comment>
<keyword evidence="2" id="KW-0238">DNA-binding</keyword>
<dbReference type="Gene3D" id="3.30.65.10">
    <property type="entry name" value="Bacterial Topoisomerase I, domain 1"/>
    <property type="match status" value="1"/>
</dbReference>
<dbReference type="RefSeq" id="WP_367844013.1">
    <property type="nucleotide sequence ID" value="NZ_JBFOHL010000003.1"/>
</dbReference>